<feature type="domain" description="Peptidase S8/S53" evidence="9">
    <location>
        <begin position="59"/>
        <end position="406"/>
    </location>
</feature>
<comment type="caution">
    <text evidence="10">The sequence shown here is derived from an EMBL/GenBank/DDBJ whole genome shotgun (WGS) entry which is preliminary data.</text>
</comment>
<evidence type="ECO:0000256" key="5">
    <source>
        <dbReference type="PIRSR" id="PIRSR615500-1"/>
    </source>
</evidence>
<dbReference type="GO" id="GO:0004252">
    <property type="term" value="F:serine-type endopeptidase activity"/>
    <property type="evidence" value="ECO:0007669"/>
    <property type="project" value="UniProtKB-UniRule"/>
</dbReference>
<dbReference type="PROSITE" id="PS00137">
    <property type="entry name" value="SUBTILASE_HIS"/>
    <property type="match status" value="1"/>
</dbReference>
<gene>
    <name evidence="10" type="ORF">A3A97_01210</name>
</gene>
<evidence type="ECO:0000313" key="10">
    <source>
        <dbReference type="EMBL" id="OHA52743.1"/>
    </source>
</evidence>
<evidence type="ECO:0000256" key="7">
    <source>
        <dbReference type="RuleBase" id="RU003355"/>
    </source>
</evidence>
<dbReference type="InterPro" id="IPR022398">
    <property type="entry name" value="Peptidase_S8_His-AS"/>
</dbReference>
<evidence type="ECO:0000256" key="1">
    <source>
        <dbReference type="ARBA" id="ARBA00011073"/>
    </source>
</evidence>
<dbReference type="PROSITE" id="PS00138">
    <property type="entry name" value="SUBTILASE_SER"/>
    <property type="match status" value="1"/>
</dbReference>
<dbReference type="InterPro" id="IPR023827">
    <property type="entry name" value="Peptidase_S8_Asp-AS"/>
</dbReference>
<feature type="chain" id="PRO_5009583955" description="Peptidase S8/S53 domain-containing protein" evidence="8">
    <location>
        <begin position="28"/>
        <end position="607"/>
    </location>
</feature>
<feature type="active site" description="Charge relay system" evidence="5 6">
    <location>
        <position position="372"/>
    </location>
</feature>
<name>A0A1G2PWR7_9BACT</name>
<dbReference type="Pfam" id="PF00082">
    <property type="entry name" value="Peptidase_S8"/>
    <property type="match status" value="1"/>
</dbReference>
<evidence type="ECO:0000313" key="11">
    <source>
        <dbReference type="Proteomes" id="UP000176951"/>
    </source>
</evidence>
<sequence>MILKFSLQKNTAFILSISLLIPFSAFALTPNDPSFEQQAWYLDQIRVRDAWGTTTGATEVVVAVIDDGIDMQHPDLITKIWENTDEIAGNAIDDDGNGYVDDTYGYNFSLTSGGAIQNRNEFMGQISNRAVHRLELANELGLTFQEFAAILGLQYINDDQFIQDYLQKVYSNHGTPVASLIAASPDNYFGMAGVHWQAKLMNLPIFELNDIDEGIVQSVPGGFDVKLTAAIRYAVDNGADVINLSLGGEGTPQTRPDLEAALKYAYDKGVPIIVSAGNGNRVTKLGRDLVVYPQMPACSKYVLTVGATNSARARTSFSDYGSCVDVYAPGQDIAAAYFGLIWITDIQEVQVTRTWVKADGTGDVVHSSNGTSFSAPLVAGVVALLKSIDPYVTTQQIYDRIIETANTPVLNSYNEFIVDAAGAVSRGAFDPVLYRGSDGVHAYLLNRGQLRLVPDEATFVAKRYAWADVKPYDPLIFARYPIGGDLLPEGALVRAFGDIDVYIVKYVGAKGFKRLVLSPTVFESYGHLRWENVRDVTTDEMSALTTSNLVRAAGDDRVWRLYPDGDIGERHWISTATAFTRLQLDSEAIYEINSVDRNSYTLGAAIN</sequence>
<dbReference type="InterPro" id="IPR050131">
    <property type="entry name" value="Peptidase_S8_subtilisin-like"/>
</dbReference>
<dbReference type="GO" id="GO:0006508">
    <property type="term" value="P:proteolysis"/>
    <property type="evidence" value="ECO:0007669"/>
    <property type="project" value="UniProtKB-KW"/>
</dbReference>
<proteinExistence type="inferred from homology"/>
<dbReference type="InterPro" id="IPR015500">
    <property type="entry name" value="Peptidase_S8_subtilisin-rel"/>
</dbReference>
<dbReference type="AlphaFoldDB" id="A0A1G2PWR7"/>
<accession>A0A1G2PWR7</accession>
<feature type="signal peptide" evidence="8">
    <location>
        <begin position="1"/>
        <end position="27"/>
    </location>
</feature>
<dbReference type="PANTHER" id="PTHR43806">
    <property type="entry name" value="PEPTIDASE S8"/>
    <property type="match status" value="1"/>
</dbReference>
<dbReference type="Proteomes" id="UP000176951">
    <property type="component" value="Unassembled WGS sequence"/>
</dbReference>
<dbReference type="InterPro" id="IPR036852">
    <property type="entry name" value="Peptidase_S8/S53_dom_sf"/>
</dbReference>
<dbReference type="PROSITE" id="PS51892">
    <property type="entry name" value="SUBTILASE"/>
    <property type="match status" value="1"/>
</dbReference>
<reference evidence="10 11" key="1">
    <citation type="journal article" date="2016" name="Nat. Commun.">
        <title>Thousands of microbial genomes shed light on interconnected biogeochemical processes in an aquifer system.</title>
        <authorList>
            <person name="Anantharaman K."/>
            <person name="Brown C.T."/>
            <person name="Hug L.A."/>
            <person name="Sharon I."/>
            <person name="Castelle C.J."/>
            <person name="Probst A.J."/>
            <person name="Thomas B.C."/>
            <person name="Singh A."/>
            <person name="Wilkins M.J."/>
            <person name="Karaoz U."/>
            <person name="Brodie E.L."/>
            <person name="Williams K.H."/>
            <person name="Hubbard S.S."/>
            <person name="Banfield J.F."/>
        </authorList>
    </citation>
    <scope>NUCLEOTIDE SEQUENCE [LARGE SCALE GENOMIC DNA]</scope>
</reference>
<dbReference type="Gene3D" id="3.40.50.200">
    <property type="entry name" value="Peptidase S8/S53 domain"/>
    <property type="match status" value="1"/>
</dbReference>
<dbReference type="SUPFAM" id="SSF52743">
    <property type="entry name" value="Subtilisin-like"/>
    <property type="match status" value="1"/>
</dbReference>
<keyword evidence="2 6" id="KW-0645">Protease</keyword>
<evidence type="ECO:0000256" key="8">
    <source>
        <dbReference type="SAM" id="SignalP"/>
    </source>
</evidence>
<dbReference type="EMBL" id="MHSW01000005">
    <property type="protein sequence ID" value="OHA52743.1"/>
    <property type="molecule type" value="Genomic_DNA"/>
</dbReference>
<keyword evidence="4 6" id="KW-0720">Serine protease</keyword>
<feature type="active site" description="Charge relay system" evidence="5 6">
    <location>
        <position position="173"/>
    </location>
</feature>
<comment type="similarity">
    <text evidence="1 6 7">Belongs to the peptidase S8 family.</text>
</comment>
<evidence type="ECO:0000256" key="4">
    <source>
        <dbReference type="ARBA" id="ARBA00022825"/>
    </source>
</evidence>
<evidence type="ECO:0000256" key="3">
    <source>
        <dbReference type="ARBA" id="ARBA00022801"/>
    </source>
</evidence>
<keyword evidence="3 6" id="KW-0378">Hydrolase</keyword>
<dbReference type="InterPro" id="IPR000209">
    <property type="entry name" value="Peptidase_S8/S53_dom"/>
</dbReference>
<evidence type="ECO:0000256" key="6">
    <source>
        <dbReference type="PROSITE-ProRule" id="PRU01240"/>
    </source>
</evidence>
<feature type="active site" description="Charge relay system" evidence="5 6">
    <location>
        <position position="66"/>
    </location>
</feature>
<protein>
    <recommendedName>
        <fullName evidence="9">Peptidase S8/S53 domain-containing protein</fullName>
    </recommendedName>
</protein>
<evidence type="ECO:0000256" key="2">
    <source>
        <dbReference type="ARBA" id="ARBA00022670"/>
    </source>
</evidence>
<keyword evidence="8" id="KW-0732">Signal</keyword>
<dbReference type="PRINTS" id="PR00723">
    <property type="entry name" value="SUBTILISIN"/>
</dbReference>
<dbReference type="PROSITE" id="PS00136">
    <property type="entry name" value="SUBTILASE_ASP"/>
    <property type="match status" value="1"/>
</dbReference>
<dbReference type="InterPro" id="IPR023828">
    <property type="entry name" value="Peptidase_S8_Ser-AS"/>
</dbReference>
<evidence type="ECO:0000259" key="9">
    <source>
        <dbReference type="Pfam" id="PF00082"/>
    </source>
</evidence>
<dbReference type="PANTHER" id="PTHR43806:SF11">
    <property type="entry name" value="CEREVISIN-RELATED"/>
    <property type="match status" value="1"/>
</dbReference>
<organism evidence="10 11">
    <name type="scientific">Candidatus Terrybacteria bacterium RIFCSPLOWO2_01_FULL_40_23</name>
    <dbReference type="NCBI Taxonomy" id="1802366"/>
    <lineage>
        <taxon>Bacteria</taxon>
        <taxon>Candidatus Terryibacteriota</taxon>
    </lineage>
</organism>